<dbReference type="PANTHER" id="PTHR42850:SF4">
    <property type="entry name" value="ZINC-DEPENDENT ENDOPOLYPHOSPHATASE"/>
    <property type="match status" value="1"/>
</dbReference>
<keyword evidence="3" id="KW-1185">Reference proteome</keyword>
<dbReference type="GeneID" id="30197778"/>
<dbReference type="Proteomes" id="UP000094112">
    <property type="component" value="Unassembled WGS sequence"/>
</dbReference>
<dbReference type="RefSeq" id="XP_019041174.1">
    <property type="nucleotide sequence ID" value="XM_019180532.2"/>
</dbReference>
<dbReference type="EMBL" id="KV454208">
    <property type="protein sequence ID" value="ODQ61967.1"/>
    <property type="molecule type" value="Genomic_DNA"/>
</dbReference>
<dbReference type="GO" id="GO:0000298">
    <property type="term" value="F:endopolyphosphatase activity"/>
    <property type="evidence" value="ECO:0007669"/>
    <property type="project" value="TreeGrafter"/>
</dbReference>
<protein>
    <recommendedName>
        <fullName evidence="1">Calcineurin-like phosphoesterase domain-containing protein</fullName>
    </recommendedName>
</protein>
<accession>A0A1E3PAR5</accession>
<dbReference type="Gene3D" id="3.60.21.10">
    <property type="match status" value="1"/>
</dbReference>
<dbReference type="InterPro" id="IPR050126">
    <property type="entry name" value="Ap4A_hydrolase"/>
</dbReference>
<dbReference type="GO" id="GO:0005737">
    <property type="term" value="C:cytoplasm"/>
    <property type="evidence" value="ECO:0007669"/>
    <property type="project" value="TreeGrafter"/>
</dbReference>
<dbReference type="OrthoDB" id="10267127at2759"/>
<sequence length="250" mass="28255">KKDEKDKSSKRLILIGDIHGSYTPLISLLNKLNYTSSQDSVLMLGDFLSKGPDSLKVLEFAINENWFGILGNHELSILSKYNNFQEIKIDNDSFLATPKNGKFDKELYIARKLTPSQVDYISSMPLIMGLGPVPFQNSKDEFLNPLNGVASHLGLFPEVSLESQNLTDLLNIDKDWYRDYNSFEKTISKKDRNVVYYGHHASLGLNLKKYSKGLDSGCVYGGELSAMVIWVEEISKKQVVYKQELISVKC</sequence>
<dbReference type="Pfam" id="PF00149">
    <property type="entry name" value="Metallophos"/>
    <property type="match status" value="1"/>
</dbReference>
<reference evidence="2 3" key="1">
    <citation type="journal article" date="2016" name="Proc. Natl. Acad. Sci. U.S.A.">
        <title>Comparative genomics of biotechnologically important yeasts.</title>
        <authorList>
            <person name="Riley R."/>
            <person name="Haridas S."/>
            <person name="Wolfe K.H."/>
            <person name="Lopes M.R."/>
            <person name="Hittinger C.T."/>
            <person name="Goeker M."/>
            <person name="Salamov A.A."/>
            <person name="Wisecaver J.H."/>
            <person name="Long T.M."/>
            <person name="Calvey C.H."/>
            <person name="Aerts A.L."/>
            <person name="Barry K.W."/>
            <person name="Choi C."/>
            <person name="Clum A."/>
            <person name="Coughlan A.Y."/>
            <person name="Deshpande S."/>
            <person name="Douglass A.P."/>
            <person name="Hanson S.J."/>
            <person name="Klenk H.-P."/>
            <person name="LaButti K.M."/>
            <person name="Lapidus A."/>
            <person name="Lindquist E.A."/>
            <person name="Lipzen A.M."/>
            <person name="Meier-Kolthoff J.P."/>
            <person name="Ohm R.A."/>
            <person name="Otillar R.P."/>
            <person name="Pangilinan J.L."/>
            <person name="Peng Y."/>
            <person name="Rokas A."/>
            <person name="Rosa C.A."/>
            <person name="Scheuner C."/>
            <person name="Sibirny A.A."/>
            <person name="Slot J.C."/>
            <person name="Stielow J.B."/>
            <person name="Sun H."/>
            <person name="Kurtzman C.P."/>
            <person name="Blackwell M."/>
            <person name="Grigoriev I.V."/>
            <person name="Jeffries T.W."/>
        </authorList>
    </citation>
    <scope>NUCLEOTIDE SEQUENCE [LARGE SCALE GENOMIC DNA]</scope>
    <source>
        <strain evidence="3">ATCC 58044 / CBS 1984 / NCYC 433 / NRRL Y-366-8</strain>
    </source>
</reference>
<dbReference type="STRING" id="683960.A0A1E3PAR5"/>
<feature type="domain" description="Calcineurin-like phosphoesterase" evidence="1">
    <location>
        <begin position="11"/>
        <end position="203"/>
    </location>
</feature>
<dbReference type="CDD" id="cd00144">
    <property type="entry name" value="MPP_PPP_family"/>
    <property type="match status" value="1"/>
</dbReference>
<organism evidence="2 3">
    <name type="scientific">Wickerhamomyces anomalus (strain ATCC 58044 / CBS 1984 / NCYC 433 / NRRL Y-366-8)</name>
    <name type="common">Yeast</name>
    <name type="synonym">Hansenula anomala</name>
    <dbReference type="NCBI Taxonomy" id="683960"/>
    <lineage>
        <taxon>Eukaryota</taxon>
        <taxon>Fungi</taxon>
        <taxon>Dikarya</taxon>
        <taxon>Ascomycota</taxon>
        <taxon>Saccharomycotina</taxon>
        <taxon>Saccharomycetes</taxon>
        <taxon>Phaffomycetales</taxon>
        <taxon>Wickerhamomycetaceae</taxon>
        <taxon>Wickerhamomyces</taxon>
    </lineage>
</organism>
<dbReference type="PANTHER" id="PTHR42850">
    <property type="entry name" value="METALLOPHOSPHOESTERASE"/>
    <property type="match status" value="1"/>
</dbReference>
<feature type="non-terminal residue" evidence="2">
    <location>
        <position position="250"/>
    </location>
</feature>
<gene>
    <name evidence="2" type="ORF">WICANDRAFT_12420</name>
</gene>
<name>A0A1E3PAR5_WICAA</name>
<dbReference type="SUPFAM" id="SSF56300">
    <property type="entry name" value="Metallo-dependent phosphatases"/>
    <property type="match status" value="1"/>
</dbReference>
<dbReference type="GO" id="GO:0006798">
    <property type="term" value="P:polyphosphate catabolic process"/>
    <property type="evidence" value="ECO:0007669"/>
    <property type="project" value="TreeGrafter"/>
</dbReference>
<dbReference type="InterPro" id="IPR029052">
    <property type="entry name" value="Metallo-depent_PP-like"/>
</dbReference>
<evidence type="ECO:0000313" key="2">
    <source>
        <dbReference type="EMBL" id="ODQ61967.1"/>
    </source>
</evidence>
<dbReference type="GO" id="GO:0016791">
    <property type="term" value="F:phosphatase activity"/>
    <property type="evidence" value="ECO:0007669"/>
    <property type="project" value="TreeGrafter"/>
</dbReference>
<dbReference type="InterPro" id="IPR004843">
    <property type="entry name" value="Calcineurin-like_PHP"/>
</dbReference>
<proteinExistence type="predicted"/>
<evidence type="ECO:0000313" key="3">
    <source>
        <dbReference type="Proteomes" id="UP000094112"/>
    </source>
</evidence>
<feature type="non-terminal residue" evidence="2">
    <location>
        <position position="1"/>
    </location>
</feature>
<dbReference type="AlphaFoldDB" id="A0A1E3PAR5"/>
<evidence type="ECO:0000259" key="1">
    <source>
        <dbReference type="Pfam" id="PF00149"/>
    </source>
</evidence>